<dbReference type="InterPro" id="IPR013126">
    <property type="entry name" value="Hsp_70_fam"/>
</dbReference>
<feature type="chain" id="PRO_5045398011" description="Actin-like ATPase domain-containing protein" evidence="4">
    <location>
        <begin position="20"/>
        <end position="744"/>
    </location>
</feature>
<accession>A0ABQ9WUY9</accession>
<keyword evidence="4" id="KW-0732">Signal</keyword>
<evidence type="ECO:0000256" key="2">
    <source>
        <dbReference type="ARBA" id="ARBA00022840"/>
    </source>
</evidence>
<organism evidence="5 6">
    <name type="scientific">Blattamonas nauphoetae</name>
    <dbReference type="NCBI Taxonomy" id="2049346"/>
    <lineage>
        <taxon>Eukaryota</taxon>
        <taxon>Metamonada</taxon>
        <taxon>Preaxostyla</taxon>
        <taxon>Oxymonadida</taxon>
        <taxon>Blattamonas</taxon>
    </lineage>
</organism>
<feature type="signal peptide" evidence="4">
    <location>
        <begin position="1"/>
        <end position="19"/>
    </location>
</feature>
<reference evidence="5 6" key="1">
    <citation type="journal article" date="2022" name="bioRxiv">
        <title>Genomics of Preaxostyla Flagellates Illuminates Evolutionary Transitions and the Path Towards Mitochondrial Loss.</title>
        <authorList>
            <person name="Novak L.V.F."/>
            <person name="Treitli S.C."/>
            <person name="Pyrih J."/>
            <person name="Halakuc P."/>
            <person name="Pipaliya S.V."/>
            <person name="Vacek V."/>
            <person name="Brzon O."/>
            <person name="Soukal P."/>
            <person name="Eme L."/>
            <person name="Dacks J.B."/>
            <person name="Karnkowska A."/>
            <person name="Elias M."/>
            <person name="Hampl V."/>
        </authorList>
    </citation>
    <scope>NUCLEOTIDE SEQUENCE [LARGE SCALE GENOMIC DNA]</scope>
    <source>
        <strain evidence="5">NAU3</strain>
        <tissue evidence="5">Gut</tissue>
    </source>
</reference>
<dbReference type="Pfam" id="PF00012">
    <property type="entry name" value="HSP70"/>
    <property type="match status" value="1"/>
</dbReference>
<dbReference type="Gene3D" id="3.90.640.10">
    <property type="entry name" value="Actin, Chain A, domain 4"/>
    <property type="match status" value="1"/>
</dbReference>
<evidence type="ECO:0008006" key="7">
    <source>
        <dbReference type="Google" id="ProtNLM"/>
    </source>
</evidence>
<name>A0ABQ9WUY9_9EUKA</name>
<evidence type="ECO:0000256" key="4">
    <source>
        <dbReference type="SAM" id="SignalP"/>
    </source>
</evidence>
<evidence type="ECO:0000313" key="5">
    <source>
        <dbReference type="EMBL" id="KAK2943297.1"/>
    </source>
</evidence>
<gene>
    <name evidence="5" type="ORF">BLNAU_21774</name>
</gene>
<dbReference type="EMBL" id="JARBJD010000353">
    <property type="protein sequence ID" value="KAK2943297.1"/>
    <property type="molecule type" value="Genomic_DNA"/>
</dbReference>
<sequence length="744" mass="82343">MISLHFVVSLFSFLSCTQTLVGIDIGESTIFGTVSFDGSFPALIPLSTGKSPAQSLCHCQEANVVFGTSAFEKKQKSPHFSSTPLQLLNNSLEITQSCIYPPAVLLSNQLQWVASSVTTPTSTPSVVLSIPPHSSSSLRSTLTSLVSVSGFQTAGLVETDIALVSAFQSEPSRTLQPYLSPGPTLDEAHFFIICEVGASHTNLILVKIGVWGREKEWNVQSEILASLYTKEFSSQMLTDAVTEYFRQQVQSKIGRSTITSDLFNTLLQIEADKAKCLLTVAPSFHSSLETDTVPQVDIPLTISQLDFERLISSHIRVFNKEITLFKHDMENILSKDEEFRRIDGIVLCGGGVRTPSIQSAISSVFKAPIVQTLNLDEAVSIGTIAHIQALQKYQNRDTTPDRTGWVIHPSIRSEQEHKGNVLSVFAQMPNGNLQTVSFPLENSNCYNDHYNLLFSIPFSSFSSGGRGSTLKHYVNERRHLPRGDITSNQDLPQSISVVVHHYDSKDSSKSTILSSLHVADIDRQSGVLFSRSSKPYLSFSLHLDEDHSYSFGNVKMAMSAKSDDPSDPIFLHSFGDTFPSYESSDSYQPPFSLNFGVSHTVHQLKSSSTLPQSIVSRLPDSLSFPSASTFTVLTESDLTYISSILAKQADSEASMERIYEKRHQFESFVFDAKDKLGLRNSASSGEHGCLNARELEYLVQFVQSVEEWLDESLDTVRTEEEWEKTESLTKTTLGPFLKKCEVIR</sequence>
<dbReference type="PANTHER" id="PTHR45639">
    <property type="entry name" value="HSC70CB, ISOFORM G-RELATED"/>
    <property type="match status" value="1"/>
</dbReference>
<dbReference type="PRINTS" id="PR00301">
    <property type="entry name" value="HEATSHOCK70"/>
</dbReference>
<evidence type="ECO:0000256" key="1">
    <source>
        <dbReference type="ARBA" id="ARBA00022741"/>
    </source>
</evidence>
<keyword evidence="6" id="KW-1185">Reference proteome</keyword>
<dbReference type="Proteomes" id="UP001281761">
    <property type="component" value="Unassembled WGS sequence"/>
</dbReference>
<evidence type="ECO:0000313" key="6">
    <source>
        <dbReference type="Proteomes" id="UP001281761"/>
    </source>
</evidence>
<comment type="caution">
    <text evidence="5">The sequence shown here is derived from an EMBL/GenBank/DDBJ whole genome shotgun (WGS) entry which is preliminary data.</text>
</comment>
<dbReference type="PANTHER" id="PTHR45639:SF3">
    <property type="entry name" value="HYPOXIA UP-REGULATED PROTEIN 1"/>
    <property type="match status" value="1"/>
</dbReference>
<keyword evidence="3" id="KW-0143">Chaperone</keyword>
<dbReference type="SUPFAM" id="SSF53067">
    <property type="entry name" value="Actin-like ATPase domain"/>
    <property type="match status" value="1"/>
</dbReference>
<keyword evidence="2" id="KW-0067">ATP-binding</keyword>
<proteinExistence type="predicted"/>
<dbReference type="Gene3D" id="3.30.420.40">
    <property type="match status" value="2"/>
</dbReference>
<dbReference type="InterPro" id="IPR043129">
    <property type="entry name" value="ATPase_NBD"/>
</dbReference>
<protein>
    <recommendedName>
        <fullName evidence="7">Actin-like ATPase domain-containing protein</fullName>
    </recommendedName>
</protein>
<keyword evidence="1" id="KW-0547">Nucleotide-binding</keyword>
<evidence type="ECO:0000256" key="3">
    <source>
        <dbReference type="ARBA" id="ARBA00023186"/>
    </source>
</evidence>